<gene>
    <name evidence="18" type="ORF">EK403_19735</name>
</gene>
<keyword evidence="12" id="KW-0564">Palmitate</keyword>
<dbReference type="GO" id="GO:0009279">
    <property type="term" value="C:cell outer membrane"/>
    <property type="evidence" value="ECO:0007669"/>
    <property type="project" value="UniProtKB-SubCell"/>
</dbReference>
<evidence type="ECO:0000259" key="16">
    <source>
        <dbReference type="Pfam" id="PF02563"/>
    </source>
</evidence>
<proteinExistence type="inferred from homology"/>
<evidence type="ECO:0000256" key="8">
    <source>
        <dbReference type="ARBA" id="ARBA00023047"/>
    </source>
</evidence>
<keyword evidence="19" id="KW-1185">Reference proteome</keyword>
<keyword evidence="6" id="KW-0812">Transmembrane</keyword>
<evidence type="ECO:0000256" key="5">
    <source>
        <dbReference type="ARBA" id="ARBA00022597"/>
    </source>
</evidence>
<keyword evidence="4" id="KW-1134">Transmembrane beta strand</keyword>
<feature type="signal peptide" evidence="15">
    <location>
        <begin position="1"/>
        <end position="20"/>
    </location>
</feature>
<keyword evidence="7 15" id="KW-0732">Signal</keyword>
<evidence type="ECO:0000256" key="10">
    <source>
        <dbReference type="ARBA" id="ARBA00023114"/>
    </source>
</evidence>
<dbReference type="Proteomes" id="UP000289708">
    <property type="component" value="Unassembled WGS sequence"/>
</dbReference>
<keyword evidence="3" id="KW-0813">Transport</keyword>
<keyword evidence="13" id="KW-0998">Cell outer membrane</keyword>
<dbReference type="OrthoDB" id="7198507at2"/>
<reference evidence="18 19" key="1">
    <citation type="submission" date="2018-12" db="EMBL/GenBank/DDBJ databases">
        <title>bacterium Hansschlegelia zhihuaiae S113.</title>
        <authorList>
            <person name="He J."/>
        </authorList>
    </citation>
    <scope>NUCLEOTIDE SEQUENCE [LARGE SCALE GENOMIC DNA]</scope>
    <source>
        <strain evidence="18 19">S 113</strain>
    </source>
</reference>
<feature type="domain" description="Polysaccharide export protein N-terminal" evidence="16">
    <location>
        <begin position="77"/>
        <end position="161"/>
    </location>
</feature>
<dbReference type="GO" id="GO:0046930">
    <property type="term" value="C:pore complex"/>
    <property type="evidence" value="ECO:0007669"/>
    <property type="project" value="UniProtKB-KW"/>
</dbReference>
<organism evidence="18 19">
    <name type="scientific">Hansschlegelia zhihuaiae</name>
    <dbReference type="NCBI Taxonomy" id="405005"/>
    <lineage>
        <taxon>Bacteria</taxon>
        <taxon>Pseudomonadati</taxon>
        <taxon>Pseudomonadota</taxon>
        <taxon>Alphaproteobacteria</taxon>
        <taxon>Hyphomicrobiales</taxon>
        <taxon>Methylopilaceae</taxon>
        <taxon>Hansschlegelia</taxon>
    </lineage>
</organism>
<keyword evidence="14" id="KW-0449">Lipoprotein</keyword>
<evidence type="ECO:0000256" key="15">
    <source>
        <dbReference type="SAM" id="SignalP"/>
    </source>
</evidence>
<dbReference type="InterPro" id="IPR054765">
    <property type="entry name" value="SLBB_dom"/>
</dbReference>
<comment type="caution">
    <text evidence="18">The sequence shown here is derived from an EMBL/GenBank/DDBJ whole genome shotgun (WGS) entry which is preliminary data.</text>
</comment>
<name>A0A4Q0M672_9HYPH</name>
<dbReference type="AlphaFoldDB" id="A0A4Q0M672"/>
<dbReference type="RefSeq" id="WP_128779176.1">
    <property type="nucleotide sequence ID" value="NZ_RYFI01000025.1"/>
</dbReference>
<dbReference type="PANTHER" id="PTHR33619">
    <property type="entry name" value="POLYSACCHARIDE EXPORT PROTEIN GFCE-RELATED"/>
    <property type="match status" value="1"/>
</dbReference>
<evidence type="ECO:0000256" key="14">
    <source>
        <dbReference type="ARBA" id="ARBA00023288"/>
    </source>
</evidence>
<evidence type="ECO:0000313" key="18">
    <source>
        <dbReference type="EMBL" id="RXF68527.1"/>
    </source>
</evidence>
<keyword evidence="5" id="KW-0762">Sugar transport</keyword>
<keyword evidence="8" id="KW-0625">Polysaccharide transport</keyword>
<feature type="domain" description="SLBB" evidence="17">
    <location>
        <begin position="168"/>
        <end position="243"/>
    </location>
</feature>
<dbReference type="PROSITE" id="PS51257">
    <property type="entry name" value="PROKAR_LIPOPROTEIN"/>
    <property type="match status" value="1"/>
</dbReference>
<dbReference type="Pfam" id="PF02563">
    <property type="entry name" value="Poly_export"/>
    <property type="match status" value="1"/>
</dbReference>
<comment type="subcellular location">
    <subcellularLocation>
        <location evidence="1">Cell outer membrane</location>
        <topology evidence="1">Multi-pass membrane protein</topology>
    </subcellularLocation>
</comment>
<evidence type="ECO:0000256" key="9">
    <source>
        <dbReference type="ARBA" id="ARBA00023065"/>
    </source>
</evidence>
<dbReference type="GO" id="GO:0015288">
    <property type="term" value="F:porin activity"/>
    <property type="evidence" value="ECO:0007669"/>
    <property type="project" value="UniProtKB-KW"/>
</dbReference>
<evidence type="ECO:0000256" key="6">
    <source>
        <dbReference type="ARBA" id="ARBA00022692"/>
    </source>
</evidence>
<evidence type="ECO:0000256" key="2">
    <source>
        <dbReference type="ARBA" id="ARBA00009450"/>
    </source>
</evidence>
<evidence type="ECO:0000256" key="13">
    <source>
        <dbReference type="ARBA" id="ARBA00023237"/>
    </source>
</evidence>
<keyword evidence="10" id="KW-0626">Porin</keyword>
<evidence type="ECO:0000256" key="3">
    <source>
        <dbReference type="ARBA" id="ARBA00022448"/>
    </source>
</evidence>
<dbReference type="Pfam" id="PF22461">
    <property type="entry name" value="SLBB_2"/>
    <property type="match status" value="1"/>
</dbReference>
<evidence type="ECO:0000313" key="19">
    <source>
        <dbReference type="Proteomes" id="UP000289708"/>
    </source>
</evidence>
<evidence type="ECO:0000256" key="4">
    <source>
        <dbReference type="ARBA" id="ARBA00022452"/>
    </source>
</evidence>
<evidence type="ECO:0000259" key="17">
    <source>
        <dbReference type="Pfam" id="PF22461"/>
    </source>
</evidence>
<keyword evidence="9" id="KW-0406">Ion transport</keyword>
<evidence type="ECO:0000256" key="12">
    <source>
        <dbReference type="ARBA" id="ARBA00023139"/>
    </source>
</evidence>
<dbReference type="GO" id="GO:0015159">
    <property type="term" value="F:polysaccharide transmembrane transporter activity"/>
    <property type="evidence" value="ECO:0007669"/>
    <property type="project" value="InterPro"/>
</dbReference>
<feature type="chain" id="PRO_5020611797" evidence="15">
    <location>
        <begin position="21"/>
        <end position="388"/>
    </location>
</feature>
<dbReference type="GO" id="GO:0006811">
    <property type="term" value="P:monoatomic ion transport"/>
    <property type="evidence" value="ECO:0007669"/>
    <property type="project" value="UniProtKB-KW"/>
</dbReference>
<dbReference type="InterPro" id="IPR049712">
    <property type="entry name" value="Poly_export"/>
</dbReference>
<evidence type="ECO:0000256" key="7">
    <source>
        <dbReference type="ARBA" id="ARBA00022729"/>
    </source>
</evidence>
<dbReference type="Gene3D" id="3.30.1950.10">
    <property type="entry name" value="wza like domain"/>
    <property type="match status" value="1"/>
</dbReference>
<protein>
    <submittedName>
        <fullName evidence="18">Polysaccharide export protein</fullName>
    </submittedName>
</protein>
<dbReference type="EMBL" id="RYFI01000025">
    <property type="protein sequence ID" value="RXF68527.1"/>
    <property type="molecule type" value="Genomic_DNA"/>
</dbReference>
<keyword evidence="11" id="KW-0472">Membrane</keyword>
<sequence>MRSRNVLGLALAVAAFGLLAGCDTLPSTGPSTNQIVQPGNAEHLPPYVLVNLDQRAVDILSQYRVTAFAQRFAAPAPAPNQIVGVGDVLNITVFEAGQGGLFSSDYGARVTLQQRVDSDGSITVPYAGRVKAAGESPQVVERAIVAALEGRAIQPQALVQITETVQRSFVVNGEVNSPGRKPITAARDRILDVIAGAGGTKQQTFETRITLQRGSKQGSAIMKDMIDNPAENVFVQPGDRIYVTKDPEIFLAFGAVPQPGPIEFGLEKLTMLEAVGKAGGLIDTRSDPGAFFVFRYEPDSAVKQMKPDYDGRYGAKVPVVYRVNLRDPQAYFYAKGFTIRDRDVLYVANSAASELQKFLQIIGSVRSVASVATDAAQFPQRLTGGGSN</sequence>
<dbReference type="PANTHER" id="PTHR33619:SF3">
    <property type="entry name" value="POLYSACCHARIDE EXPORT PROTEIN GFCE-RELATED"/>
    <property type="match status" value="1"/>
</dbReference>
<evidence type="ECO:0000256" key="1">
    <source>
        <dbReference type="ARBA" id="ARBA00004571"/>
    </source>
</evidence>
<dbReference type="Gene3D" id="3.10.560.10">
    <property type="entry name" value="Outer membrane lipoprotein wza domain like"/>
    <property type="match status" value="2"/>
</dbReference>
<dbReference type="InterPro" id="IPR003715">
    <property type="entry name" value="Poly_export_N"/>
</dbReference>
<accession>A0A4Q0M672</accession>
<comment type="similarity">
    <text evidence="2">Belongs to the BexD/CtrA/VexA family.</text>
</comment>
<evidence type="ECO:0000256" key="11">
    <source>
        <dbReference type="ARBA" id="ARBA00023136"/>
    </source>
</evidence>